<keyword evidence="3" id="KW-1185">Reference proteome</keyword>
<protein>
    <recommendedName>
        <fullName evidence="4">Chloroplast import component protein (Tic20)</fullName>
    </recommendedName>
</protein>
<keyword evidence="1" id="KW-0472">Membrane</keyword>
<evidence type="ECO:0000313" key="3">
    <source>
        <dbReference type="Proteomes" id="UP000798602"/>
    </source>
</evidence>
<feature type="transmembrane region" description="Helical" evidence="1">
    <location>
        <begin position="41"/>
        <end position="59"/>
    </location>
</feature>
<reference evidence="3" key="1">
    <citation type="submission" date="2020-01" db="EMBL/GenBank/DDBJ databases">
        <title>Sphingomonas sp. strain CSW-10.</title>
        <authorList>
            <person name="Chen W.-M."/>
        </authorList>
    </citation>
    <scope>NUCLEOTIDE SEQUENCE [LARGE SCALE GENOMIC DNA]</scope>
    <source>
        <strain evidence="3">NST-5</strain>
    </source>
</reference>
<organism evidence="2 3">
    <name type="scientific">Flavobacterium ichthyis</name>
    <dbReference type="NCBI Taxonomy" id="2698827"/>
    <lineage>
        <taxon>Bacteria</taxon>
        <taxon>Pseudomonadati</taxon>
        <taxon>Bacteroidota</taxon>
        <taxon>Flavobacteriia</taxon>
        <taxon>Flavobacteriales</taxon>
        <taxon>Flavobacteriaceae</taxon>
        <taxon>Flavobacterium</taxon>
    </lineage>
</organism>
<dbReference type="Proteomes" id="UP000798602">
    <property type="component" value="Unassembled WGS sequence"/>
</dbReference>
<accession>A0ABW9Z559</accession>
<evidence type="ECO:0000256" key="1">
    <source>
        <dbReference type="SAM" id="Phobius"/>
    </source>
</evidence>
<evidence type="ECO:0000313" key="2">
    <source>
        <dbReference type="EMBL" id="NBL63981.1"/>
    </source>
</evidence>
<dbReference type="RefSeq" id="WP_166535808.1">
    <property type="nucleotide sequence ID" value="NZ_JAABLM010000002.1"/>
</dbReference>
<name>A0ABW9Z559_9FLAO</name>
<dbReference type="EMBL" id="JAABLM010000002">
    <property type="protein sequence ID" value="NBL63981.1"/>
    <property type="molecule type" value="Genomic_DNA"/>
</dbReference>
<gene>
    <name evidence="2" type="ORF">GV828_02070</name>
</gene>
<sequence>MNNQYINEGKNIAIIAHLTIIGTIIAAVMNGDKKNPFSGFYVRQALGINLLFFALGYPVGLFDNWMISSSLYIFGFILWAYSFVSVLQNQLNLIPFLGAFFQKLFKNLV</sequence>
<feature type="transmembrane region" description="Helical" evidence="1">
    <location>
        <begin position="65"/>
        <end position="87"/>
    </location>
</feature>
<proteinExistence type="predicted"/>
<evidence type="ECO:0008006" key="4">
    <source>
        <dbReference type="Google" id="ProtNLM"/>
    </source>
</evidence>
<keyword evidence="1" id="KW-0812">Transmembrane</keyword>
<comment type="caution">
    <text evidence="2">The sequence shown here is derived from an EMBL/GenBank/DDBJ whole genome shotgun (WGS) entry which is preliminary data.</text>
</comment>
<keyword evidence="1" id="KW-1133">Transmembrane helix</keyword>
<feature type="transmembrane region" description="Helical" evidence="1">
    <location>
        <begin position="12"/>
        <end position="29"/>
    </location>
</feature>